<evidence type="ECO:0000313" key="2">
    <source>
        <dbReference type="Proteomes" id="UP000298416"/>
    </source>
</evidence>
<evidence type="ECO:0000313" key="1">
    <source>
        <dbReference type="EMBL" id="KAG6403545.1"/>
    </source>
</evidence>
<comment type="caution">
    <text evidence="1">The sequence shown here is derived from an EMBL/GenBank/DDBJ whole genome shotgun (WGS) entry which is preliminary data.</text>
</comment>
<dbReference type="EMBL" id="PNBA02000013">
    <property type="protein sequence ID" value="KAG6403545.1"/>
    <property type="molecule type" value="Genomic_DNA"/>
</dbReference>
<sequence>MLCYLHCFCVADYKLANPFRVRISSCAVLLKAFWSGCHYGDDGGDDPAAKFSSMVALHFWGTGSGALPLVSSLFLRDCCLRLGPDCLEDCIKALYMHFLASDDDEYGNACALLSDLKRRRKGCTDEDVPLNGSLEGDDGEPEEDKTIRNGAARNGNMARICTKERRGTRGLVYTLIEFE</sequence>
<dbReference type="Proteomes" id="UP000298416">
    <property type="component" value="Unassembled WGS sequence"/>
</dbReference>
<accession>A0A8X8WX23</accession>
<proteinExistence type="predicted"/>
<keyword evidence="2" id="KW-1185">Reference proteome</keyword>
<gene>
    <name evidence="1" type="ORF">SASPL_135769</name>
</gene>
<protein>
    <submittedName>
        <fullName evidence="1">Uncharacterized protein</fullName>
    </submittedName>
</protein>
<name>A0A8X8WX23_SALSN</name>
<organism evidence="1">
    <name type="scientific">Salvia splendens</name>
    <name type="common">Scarlet sage</name>
    <dbReference type="NCBI Taxonomy" id="180675"/>
    <lineage>
        <taxon>Eukaryota</taxon>
        <taxon>Viridiplantae</taxon>
        <taxon>Streptophyta</taxon>
        <taxon>Embryophyta</taxon>
        <taxon>Tracheophyta</taxon>
        <taxon>Spermatophyta</taxon>
        <taxon>Magnoliopsida</taxon>
        <taxon>eudicotyledons</taxon>
        <taxon>Gunneridae</taxon>
        <taxon>Pentapetalae</taxon>
        <taxon>asterids</taxon>
        <taxon>lamiids</taxon>
        <taxon>Lamiales</taxon>
        <taxon>Lamiaceae</taxon>
        <taxon>Nepetoideae</taxon>
        <taxon>Mentheae</taxon>
        <taxon>Salviinae</taxon>
        <taxon>Salvia</taxon>
        <taxon>Salvia subgen. Calosphace</taxon>
        <taxon>core Calosphace</taxon>
    </lineage>
</organism>
<reference evidence="1" key="1">
    <citation type="submission" date="2018-01" db="EMBL/GenBank/DDBJ databases">
        <authorList>
            <person name="Mao J.F."/>
        </authorList>
    </citation>
    <scope>NUCLEOTIDE SEQUENCE</scope>
    <source>
        <strain evidence="1">Huo1</strain>
        <tissue evidence="1">Leaf</tissue>
    </source>
</reference>
<reference evidence="1" key="2">
    <citation type="submission" date="2020-08" db="EMBL/GenBank/DDBJ databases">
        <title>Plant Genome Project.</title>
        <authorList>
            <person name="Zhang R.-G."/>
        </authorList>
    </citation>
    <scope>NUCLEOTIDE SEQUENCE</scope>
    <source>
        <strain evidence="1">Huo1</strain>
        <tissue evidence="1">Leaf</tissue>
    </source>
</reference>
<dbReference type="AlphaFoldDB" id="A0A8X8WX23"/>